<accession>A0A9P6D400</accession>
<evidence type="ECO:0000313" key="2">
    <source>
        <dbReference type="Proteomes" id="UP000807025"/>
    </source>
</evidence>
<dbReference type="AlphaFoldDB" id="A0A9P6D400"/>
<reference evidence="1" key="1">
    <citation type="submission" date="2020-11" db="EMBL/GenBank/DDBJ databases">
        <authorList>
            <consortium name="DOE Joint Genome Institute"/>
            <person name="Ahrendt S."/>
            <person name="Riley R."/>
            <person name="Andreopoulos W."/>
            <person name="Labutti K."/>
            <person name="Pangilinan J."/>
            <person name="Ruiz-Duenas F.J."/>
            <person name="Barrasa J.M."/>
            <person name="Sanchez-Garcia M."/>
            <person name="Camarero S."/>
            <person name="Miyauchi S."/>
            <person name="Serrano A."/>
            <person name="Linde D."/>
            <person name="Babiker R."/>
            <person name="Drula E."/>
            <person name="Ayuso-Fernandez I."/>
            <person name="Pacheco R."/>
            <person name="Padilla G."/>
            <person name="Ferreira P."/>
            <person name="Barriuso J."/>
            <person name="Kellner H."/>
            <person name="Castanera R."/>
            <person name="Alfaro M."/>
            <person name="Ramirez L."/>
            <person name="Pisabarro A.G."/>
            <person name="Kuo A."/>
            <person name="Tritt A."/>
            <person name="Lipzen A."/>
            <person name="He G."/>
            <person name="Yan M."/>
            <person name="Ng V."/>
            <person name="Cullen D."/>
            <person name="Martin F."/>
            <person name="Rosso M.-N."/>
            <person name="Henrissat B."/>
            <person name="Hibbett D."/>
            <person name="Martinez A.T."/>
            <person name="Grigoriev I.V."/>
        </authorList>
    </citation>
    <scope>NUCLEOTIDE SEQUENCE</scope>
    <source>
        <strain evidence="1">ATCC 90797</strain>
    </source>
</reference>
<protein>
    <submittedName>
        <fullName evidence="1">Uncharacterized protein</fullName>
    </submittedName>
</protein>
<comment type="caution">
    <text evidence="1">The sequence shown here is derived from an EMBL/GenBank/DDBJ whole genome shotgun (WGS) entry which is preliminary data.</text>
</comment>
<organism evidence="1 2">
    <name type="scientific">Pleurotus eryngii</name>
    <name type="common">Boletus of the steppes</name>
    <dbReference type="NCBI Taxonomy" id="5323"/>
    <lineage>
        <taxon>Eukaryota</taxon>
        <taxon>Fungi</taxon>
        <taxon>Dikarya</taxon>
        <taxon>Basidiomycota</taxon>
        <taxon>Agaricomycotina</taxon>
        <taxon>Agaricomycetes</taxon>
        <taxon>Agaricomycetidae</taxon>
        <taxon>Agaricales</taxon>
        <taxon>Pleurotineae</taxon>
        <taxon>Pleurotaceae</taxon>
        <taxon>Pleurotus</taxon>
    </lineage>
</organism>
<sequence length="188" mass="20464">MQYHASRSWTSGHYRPSLDELDAQFFPAMTENIHAHVSPGFDLVVVGGEGGAVEQDRVTADPLITLQLRDAASCQQACSSIETHLRLLHGDSRDAASAGAILLRQSLFHLVSSTHPRSNLLARLDFRLTPWNVAMSLPLPSTQESLELLRRTAGPLATNLKTSQPCIPAEIPVVSWSVTIIGPPALRK</sequence>
<proteinExistence type="predicted"/>
<dbReference type="Proteomes" id="UP000807025">
    <property type="component" value="Unassembled WGS sequence"/>
</dbReference>
<gene>
    <name evidence="1" type="ORF">BDN71DRAFT_210310</name>
</gene>
<dbReference type="EMBL" id="MU154647">
    <property type="protein sequence ID" value="KAF9490222.1"/>
    <property type="molecule type" value="Genomic_DNA"/>
</dbReference>
<evidence type="ECO:0000313" key="1">
    <source>
        <dbReference type="EMBL" id="KAF9490222.1"/>
    </source>
</evidence>
<keyword evidence="2" id="KW-1185">Reference proteome</keyword>
<name>A0A9P6D400_PLEER</name>